<dbReference type="EMBL" id="CAFBNE010000005">
    <property type="protein sequence ID" value="CAB4931557.1"/>
    <property type="molecule type" value="Genomic_DNA"/>
</dbReference>
<reference evidence="1" key="1">
    <citation type="submission" date="2020-05" db="EMBL/GenBank/DDBJ databases">
        <authorList>
            <person name="Chiriac C."/>
            <person name="Salcher M."/>
            <person name="Ghai R."/>
            <person name="Kavagutti S V."/>
        </authorList>
    </citation>
    <scope>NUCLEOTIDE SEQUENCE</scope>
</reference>
<dbReference type="AlphaFoldDB" id="A0A6J7IN43"/>
<sequence>MFASTAWDMRTTLTLDDDLAMALQDKARTTGRPFKEVVNAWLREGIDLAKALDLVALALEYGGTVHSADSDFARFPDVRWVNPLAW</sequence>
<proteinExistence type="predicted"/>
<accession>A0A6J7IN43</accession>
<protein>
    <submittedName>
        <fullName evidence="1">Unannotated protein</fullName>
    </submittedName>
</protein>
<organism evidence="1">
    <name type="scientific">freshwater metagenome</name>
    <dbReference type="NCBI Taxonomy" id="449393"/>
    <lineage>
        <taxon>unclassified sequences</taxon>
        <taxon>metagenomes</taxon>
        <taxon>ecological metagenomes</taxon>
    </lineage>
</organism>
<gene>
    <name evidence="1" type="ORF">UFOPK3772_00288</name>
</gene>
<evidence type="ECO:0000313" key="1">
    <source>
        <dbReference type="EMBL" id="CAB4931557.1"/>
    </source>
</evidence>
<name>A0A6J7IN43_9ZZZZ</name>